<dbReference type="InterPro" id="IPR001613">
    <property type="entry name" value="Flavin_amine_oxidase"/>
</dbReference>
<dbReference type="PRINTS" id="PR00757">
    <property type="entry name" value="AMINEOXDASEF"/>
</dbReference>
<proteinExistence type="predicted"/>
<dbReference type="InterPro" id="IPR036188">
    <property type="entry name" value="FAD/NAD-bd_sf"/>
</dbReference>
<evidence type="ECO:0000256" key="2">
    <source>
        <dbReference type="ARBA" id="ARBA00023002"/>
    </source>
</evidence>
<dbReference type="GeneID" id="74308210"/>
<dbReference type="Gene3D" id="3.50.50.60">
    <property type="entry name" value="FAD/NAD(P)-binding domain"/>
    <property type="match status" value="1"/>
</dbReference>
<dbReference type="PANTHER" id="PTHR42923">
    <property type="entry name" value="PROTOPORPHYRINOGEN OXIDASE"/>
    <property type="match status" value="1"/>
</dbReference>
<dbReference type="Proteomes" id="UP001060368">
    <property type="component" value="Chromosome"/>
</dbReference>
<evidence type="ECO:0000259" key="3">
    <source>
        <dbReference type="Pfam" id="PF01593"/>
    </source>
</evidence>
<dbReference type="AlphaFoldDB" id="A0A9E7TI44"/>
<evidence type="ECO:0000313" key="4">
    <source>
        <dbReference type="EMBL" id="UUX91858.1"/>
    </source>
</evidence>
<dbReference type="InterPro" id="IPR050464">
    <property type="entry name" value="Zeta_carotene_desat/Oxidored"/>
</dbReference>
<reference evidence="4" key="1">
    <citation type="submission" date="2022-04" db="EMBL/GenBank/DDBJ databases">
        <title>Complete genome of Methanoplanus endosymbiosus DSM 3599.</title>
        <authorList>
            <person name="Chen S.-C."/>
            <person name="You Y.-T."/>
            <person name="Zhou Y.-Z."/>
            <person name="Lai M.-C."/>
        </authorList>
    </citation>
    <scope>NUCLEOTIDE SEQUENCE</scope>
    <source>
        <strain evidence="4">DSM 3599</strain>
    </source>
</reference>
<accession>A0A9E7TI44</accession>
<name>A0A9E7TI44_9EURY</name>
<evidence type="ECO:0000256" key="1">
    <source>
        <dbReference type="ARBA" id="ARBA00001974"/>
    </source>
</evidence>
<dbReference type="InterPro" id="IPR002937">
    <property type="entry name" value="Amino_oxidase"/>
</dbReference>
<feature type="domain" description="Amine oxidase" evidence="3">
    <location>
        <begin position="10"/>
        <end position="407"/>
    </location>
</feature>
<keyword evidence="5" id="KW-1185">Reference proteome</keyword>
<evidence type="ECO:0000313" key="5">
    <source>
        <dbReference type="Proteomes" id="UP001060368"/>
    </source>
</evidence>
<dbReference type="SUPFAM" id="SSF51905">
    <property type="entry name" value="FAD/NAD(P)-binding domain"/>
    <property type="match status" value="1"/>
</dbReference>
<dbReference type="Pfam" id="PF01593">
    <property type="entry name" value="Amino_oxidase"/>
    <property type="match status" value="1"/>
</dbReference>
<protein>
    <submittedName>
        <fullName evidence="4">NAD(P)/FAD-dependent oxidoreductase</fullName>
    </submittedName>
</protein>
<dbReference type="GO" id="GO:0016491">
    <property type="term" value="F:oxidoreductase activity"/>
    <property type="evidence" value="ECO:0007669"/>
    <property type="project" value="UniProtKB-KW"/>
</dbReference>
<organism evidence="4 5">
    <name type="scientific">Methanoplanus endosymbiosus</name>
    <dbReference type="NCBI Taxonomy" id="33865"/>
    <lineage>
        <taxon>Archaea</taxon>
        <taxon>Methanobacteriati</taxon>
        <taxon>Methanobacteriota</taxon>
        <taxon>Stenosarchaea group</taxon>
        <taxon>Methanomicrobia</taxon>
        <taxon>Methanomicrobiales</taxon>
        <taxon>Methanomicrobiaceae</taxon>
        <taxon>Methanoplanus</taxon>
    </lineage>
</organism>
<dbReference type="NCBIfam" id="NF005560">
    <property type="entry name" value="PRK07233.1"/>
    <property type="match status" value="1"/>
</dbReference>
<keyword evidence="2" id="KW-0560">Oxidoreductase</keyword>
<dbReference type="RefSeq" id="WP_257742008.1">
    <property type="nucleotide sequence ID" value="NZ_CP096115.1"/>
</dbReference>
<dbReference type="EMBL" id="CP096115">
    <property type="protein sequence ID" value="UUX91858.1"/>
    <property type="molecule type" value="Genomic_DNA"/>
</dbReference>
<comment type="cofactor">
    <cofactor evidence="1">
        <name>FAD</name>
        <dbReference type="ChEBI" id="CHEBI:57692"/>
    </cofactor>
</comment>
<sequence length="411" mass="45070">MNICIIGGGLSGLSAAYMLKDFADIDIFEKNTVPGGCLSSSQAANGYIEDFYHHCFSGDENLISLMEKLGLKGDLEWLKGSTGYLIDGTIHPLTTPLDILKYRHLSLSDKFRLGMLTLRAGKISAEDLDSITAREYIEEKCGRSVYSGFFEPLLRSKFGDMSDKVSAAWLISRIAIRSDRGVEGERLGYLKGGYVTLIKRLTEEIKSSGKSCNVYTGTSVSSLMENTSGGWTVNGKDYGAVVSTVSPAELKRIGGPDLGNLPYQGAACVTIGMTRDVLDGIYWVNVRDKAPYGAVIGHTNFVDKDRYGEHIVYLASYFSERPAPEIKDIMVGDFCSRFGVKDSEINWSIIKTEPYAGPVYVTGYHDMIPGNSYGSLYPAGMFSESNYPERSMEGSVVAGYDAAERIMRDFS</sequence>
<gene>
    <name evidence="4" type="ORF">L6E24_10875</name>
</gene>
<dbReference type="KEGG" id="mend:L6E24_10875"/>
<dbReference type="PANTHER" id="PTHR42923:SF3">
    <property type="entry name" value="PROTOPORPHYRINOGEN OXIDASE"/>
    <property type="match status" value="1"/>
</dbReference>